<feature type="domain" description="PNPLA" evidence="5">
    <location>
        <begin position="11"/>
        <end position="209"/>
    </location>
</feature>
<dbReference type="PROSITE" id="PS51635">
    <property type="entry name" value="PNPLA"/>
    <property type="match status" value="1"/>
</dbReference>
<dbReference type="RefSeq" id="WP_161007701.1">
    <property type="nucleotide sequence ID" value="NZ_WWCN01000010.1"/>
</dbReference>
<evidence type="ECO:0000313" key="7">
    <source>
        <dbReference type="Proteomes" id="UP000479335"/>
    </source>
</evidence>
<keyword evidence="7" id="KW-1185">Reference proteome</keyword>
<dbReference type="InterPro" id="IPR050301">
    <property type="entry name" value="NTE"/>
</dbReference>
<protein>
    <submittedName>
        <fullName evidence="6">Patatin-like phospholipase family protein</fullName>
    </submittedName>
</protein>
<proteinExistence type="predicted"/>
<dbReference type="AlphaFoldDB" id="A0A6L8K9N3"/>
<feature type="short sequence motif" description="GXSXG" evidence="4">
    <location>
        <begin position="43"/>
        <end position="47"/>
    </location>
</feature>
<dbReference type="PANTHER" id="PTHR14226">
    <property type="entry name" value="NEUROPATHY TARGET ESTERASE/SWISS CHEESE D.MELANOGASTER"/>
    <property type="match status" value="1"/>
</dbReference>
<evidence type="ECO:0000313" key="6">
    <source>
        <dbReference type="EMBL" id="MYM24219.1"/>
    </source>
</evidence>
<keyword evidence="1 4" id="KW-0378">Hydrolase</keyword>
<dbReference type="PANTHER" id="PTHR14226:SF78">
    <property type="entry name" value="SLR0060 PROTEIN"/>
    <property type="match status" value="1"/>
</dbReference>
<keyword evidence="3 4" id="KW-0443">Lipid metabolism</keyword>
<name>A0A6L8K9N3_9BURK</name>
<dbReference type="Gene3D" id="3.40.1090.10">
    <property type="entry name" value="Cytosolic phospholipase A2 catalytic domain"/>
    <property type="match status" value="2"/>
</dbReference>
<evidence type="ECO:0000256" key="2">
    <source>
        <dbReference type="ARBA" id="ARBA00022963"/>
    </source>
</evidence>
<evidence type="ECO:0000256" key="4">
    <source>
        <dbReference type="PROSITE-ProRule" id="PRU01161"/>
    </source>
</evidence>
<keyword evidence="2 4" id="KW-0442">Lipid degradation</keyword>
<dbReference type="EMBL" id="WWCN01000010">
    <property type="protein sequence ID" value="MYM24219.1"/>
    <property type="molecule type" value="Genomic_DNA"/>
</dbReference>
<evidence type="ECO:0000256" key="3">
    <source>
        <dbReference type="ARBA" id="ARBA00023098"/>
    </source>
</evidence>
<dbReference type="InterPro" id="IPR016035">
    <property type="entry name" value="Acyl_Trfase/lysoPLipase"/>
</dbReference>
<feature type="short sequence motif" description="DGA/G" evidence="4">
    <location>
        <begin position="196"/>
        <end position="198"/>
    </location>
</feature>
<organism evidence="6 7">
    <name type="scientific">Duganella flavida</name>
    <dbReference type="NCBI Taxonomy" id="2692175"/>
    <lineage>
        <taxon>Bacteria</taxon>
        <taxon>Pseudomonadati</taxon>
        <taxon>Pseudomonadota</taxon>
        <taxon>Betaproteobacteria</taxon>
        <taxon>Burkholderiales</taxon>
        <taxon>Oxalobacteraceae</taxon>
        <taxon>Telluria group</taxon>
        <taxon>Duganella</taxon>
    </lineage>
</organism>
<dbReference type="GO" id="GO:0016787">
    <property type="term" value="F:hydrolase activity"/>
    <property type="evidence" value="ECO:0007669"/>
    <property type="project" value="UniProtKB-UniRule"/>
</dbReference>
<accession>A0A6L8K9N3</accession>
<dbReference type="GO" id="GO:0016042">
    <property type="term" value="P:lipid catabolic process"/>
    <property type="evidence" value="ECO:0007669"/>
    <property type="project" value="UniProtKB-UniRule"/>
</dbReference>
<feature type="short sequence motif" description="GXGXXG" evidence="4">
    <location>
        <begin position="15"/>
        <end position="20"/>
    </location>
</feature>
<dbReference type="SUPFAM" id="SSF52151">
    <property type="entry name" value="FabD/lysophospholipase-like"/>
    <property type="match status" value="1"/>
</dbReference>
<dbReference type="InterPro" id="IPR002641">
    <property type="entry name" value="PNPLA_dom"/>
</dbReference>
<feature type="active site" description="Nucleophile" evidence="4">
    <location>
        <position position="45"/>
    </location>
</feature>
<evidence type="ECO:0000259" key="5">
    <source>
        <dbReference type="PROSITE" id="PS51635"/>
    </source>
</evidence>
<evidence type="ECO:0000256" key="1">
    <source>
        <dbReference type="ARBA" id="ARBA00022801"/>
    </source>
</evidence>
<gene>
    <name evidence="6" type="ORF">GTP46_16350</name>
</gene>
<feature type="active site" description="Proton acceptor" evidence="4">
    <location>
        <position position="196"/>
    </location>
</feature>
<dbReference type="Proteomes" id="UP000479335">
    <property type="component" value="Unassembled WGS sequence"/>
</dbReference>
<comment type="caution">
    <text evidence="6">The sequence shown here is derived from an EMBL/GenBank/DDBJ whole genome shotgun (WGS) entry which is preliminary data.</text>
</comment>
<dbReference type="Pfam" id="PF01734">
    <property type="entry name" value="Patatin"/>
    <property type="match status" value="1"/>
</dbReference>
<sequence>MALPGTVKIDLALQGGGAHGAFTWGVLDRLLEEEWLDIDGISGTSAGAMNAAVLACGYAADGAPGARVALERFWRQVSAAASLSPFRRGPWDVLLGRWTLDQSPLFLAFDLAARVFSPYDFQSGQSNPLRNILSQQINFEALRKSPIRLFITATNVRTGLARIFRNEDLSADALLASACLPTMYKAVRIDGEDYWDGGYTGNPTVTPLVRECESHDTILVQINPVERTGTPRSAREILNRLNEISFNSPLLKELRMIALLRQSLSADAGENRADLETYRWAQMRIHRITSTRMTELGSSSKLNAEWAFLTLLRDEGRAAASLFLEQHGADIGQRSSFDLNQLLEAW</sequence>
<reference evidence="6 7" key="1">
    <citation type="submission" date="2019-12" db="EMBL/GenBank/DDBJ databases">
        <title>Novel species isolated from a subtropical stream in China.</title>
        <authorList>
            <person name="Lu H."/>
        </authorList>
    </citation>
    <scope>NUCLEOTIDE SEQUENCE [LARGE SCALE GENOMIC DNA]</scope>
    <source>
        <strain evidence="6 7">FT135W</strain>
    </source>
</reference>